<dbReference type="Proteomes" id="UP000827092">
    <property type="component" value="Unassembled WGS sequence"/>
</dbReference>
<gene>
    <name evidence="1" type="ORF">JTE90_005234</name>
</gene>
<evidence type="ECO:0000313" key="2">
    <source>
        <dbReference type="Proteomes" id="UP000827092"/>
    </source>
</evidence>
<dbReference type="EMBL" id="JAFNEN010001187">
    <property type="protein sequence ID" value="KAG8174577.1"/>
    <property type="molecule type" value="Genomic_DNA"/>
</dbReference>
<accession>A0AAV6TRU0</accession>
<reference evidence="1 2" key="1">
    <citation type="journal article" date="2022" name="Nat. Ecol. Evol.">
        <title>A masculinizing supergene underlies an exaggerated male reproductive morph in a spider.</title>
        <authorList>
            <person name="Hendrickx F."/>
            <person name="De Corte Z."/>
            <person name="Sonet G."/>
            <person name="Van Belleghem S.M."/>
            <person name="Kostlbacher S."/>
            <person name="Vangestel C."/>
        </authorList>
    </citation>
    <scope>NUCLEOTIDE SEQUENCE [LARGE SCALE GENOMIC DNA]</scope>
    <source>
        <strain evidence="1">W744_W776</strain>
    </source>
</reference>
<name>A0AAV6TRU0_9ARAC</name>
<comment type="caution">
    <text evidence="1">The sequence shown here is derived from an EMBL/GenBank/DDBJ whole genome shotgun (WGS) entry which is preliminary data.</text>
</comment>
<sequence>MHVYKINQIQCWSDMKQHKKSDTKKIFTELRKHREGTGGGKAAKELGDVDYRILNLLGKDMILRMEVLESQPLYEVV</sequence>
<evidence type="ECO:0000313" key="1">
    <source>
        <dbReference type="EMBL" id="KAG8174577.1"/>
    </source>
</evidence>
<dbReference type="AlphaFoldDB" id="A0AAV6TRU0"/>
<proteinExistence type="predicted"/>
<protein>
    <submittedName>
        <fullName evidence="1">Uncharacterized protein</fullName>
    </submittedName>
</protein>
<organism evidence="1 2">
    <name type="scientific">Oedothorax gibbosus</name>
    <dbReference type="NCBI Taxonomy" id="931172"/>
    <lineage>
        <taxon>Eukaryota</taxon>
        <taxon>Metazoa</taxon>
        <taxon>Ecdysozoa</taxon>
        <taxon>Arthropoda</taxon>
        <taxon>Chelicerata</taxon>
        <taxon>Arachnida</taxon>
        <taxon>Araneae</taxon>
        <taxon>Araneomorphae</taxon>
        <taxon>Entelegynae</taxon>
        <taxon>Araneoidea</taxon>
        <taxon>Linyphiidae</taxon>
        <taxon>Erigoninae</taxon>
        <taxon>Oedothorax</taxon>
    </lineage>
</organism>
<keyword evidence="2" id="KW-1185">Reference proteome</keyword>